<proteinExistence type="predicted"/>
<comment type="caution">
    <text evidence="2">The sequence shown here is derived from an EMBL/GenBank/DDBJ whole genome shotgun (WGS) entry which is preliminary data.</text>
</comment>
<keyword evidence="1" id="KW-0472">Membrane</keyword>
<keyword evidence="1" id="KW-1133">Transmembrane helix</keyword>
<keyword evidence="1" id="KW-0812">Transmembrane</keyword>
<gene>
    <name evidence="2" type="ORF">COT59_01265</name>
</gene>
<feature type="non-terminal residue" evidence="2">
    <location>
        <position position="258"/>
    </location>
</feature>
<name>A0A2H0WXC5_9BACT</name>
<feature type="transmembrane region" description="Helical" evidence="1">
    <location>
        <begin position="45"/>
        <end position="64"/>
    </location>
</feature>
<protein>
    <submittedName>
        <fullName evidence="2">Uncharacterized protein</fullName>
    </submittedName>
</protein>
<organism evidence="2 3">
    <name type="scientific">Candidatus Nealsonbacteria bacterium CG09_land_8_20_14_0_10_42_14</name>
    <dbReference type="NCBI Taxonomy" id="1974707"/>
    <lineage>
        <taxon>Bacteria</taxon>
        <taxon>Candidatus Nealsoniibacteriota</taxon>
    </lineage>
</organism>
<evidence type="ECO:0000313" key="2">
    <source>
        <dbReference type="EMBL" id="PIS17313.1"/>
    </source>
</evidence>
<sequence>MPNNLNLRQFLLFWGDVTCLYLSLLGTIFFGFWGKFSWIWVSLHFYPFSIMYFFWLVIFYIFGLYDLKIIKFGPFFYTKILGAILTCLALGMIFFYLTPFFGITPKTNLVLNIFIFGLLFFIWRKVFYALFSSRFLNRTVVIGEASQTQALTKEIASRPYLGYKLIDLDANQDLLSQIQEKKIDTLIIPNELKANSALTKKLYQCLPARVNFMDWAQAYETICNKIPVNFITHSWFLENLKEGKRIVYDRTKRVIDII</sequence>
<feature type="transmembrane region" description="Helical" evidence="1">
    <location>
        <begin position="76"/>
        <end position="97"/>
    </location>
</feature>
<accession>A0A2H0WXC5</accession>
<evidence type="ECO:0000313" key="3">
    <source>
        <dbReference type="Proteomes" id="UP000229675"/>
    </source>
</evidence>
<dbReference type="Proteomes" id="UP000229675">
    <property type="component" value="Unassembled WGS sequence"/>
</dbReference>
<reference evidence="3" key="1">
    <citation type="submission" date="2017-09" db="EMBL/GenBank/DDBJ databases">
        <title>Depth-based differentiation of microbial function through sediment-hosted aquifers and enrichment of novel symbionts in the deep terrestrial subsurface.</title>
        <authorList>
            <person name="Probst A.J."/>
            <person name="Ladd B."/>
            <person name="Jarett J.K."/>
            <person name="Geller-Mcgrath D.E."/>
            <person name="Sieber C.M.K."/>
            <person name="Emerson J.B."/>
            <person name="Anantharaman K."/>
            <person name="Thomas B.C."/>
            <person name="Malmstrom R."/>
            <person name="Stieglmeier M."/>
            <person name="Klingl A."/>
            <person name="Woyke T."/>
            <person name="Ryan C.M."/>
            <person name="Banfield J.F."/>
        </authorList>
    </citation>
    <scope>NUCLEOTIDE SEQUENCE [LARGE SCALE GENOMIC DNA]</scope>
</reference>
<feature type="transmembrane region" description="Helical" evidence="1">
    <location>
        <begin position="12"/>
        <end position="33"/>
    </location>
</feature>
<dbReference type="AlphaFoldDB" id="A0A2H0WXC5"/>
<dbReference type="EMBL" id="PEZD01000028">
    <property type="protein sequence ID" value="PIS17313.1"/>
    <property type="molecule type" value="Genomic_DNA"/>
</dbReference>
<feature type="transmembrane region" description="Helical" evidence="1">
    <location>
        <begin position="109"/>
        <end position="131"/>
    </location>
</feature>
<evidence type="ECO:0000256" key="1">
    <source>
        <dbReference type="SAM" id="Phobius"/>
    </source>
</evidence>